<evidence type="ECO:0000259" key="5">
    <source>
        <dbReference type="Pfam" id="PF08531"/>
    </source>
</evidence>
<sequence>MPQRPALSVSSRAFLAGVMTLLMVLTLGLGTGPAPARAAEPAPTGLRVNGLDRPSDLDDLESPAFSWYVSSREQAAYRIVVASTAAGAADGTGDVWDSGKVASDRQTDVPYAGDPLEAGSRYFWSVQTWDGGDAASTRSEPSWFGTSPGGVWEGSTPIWASSAPGGSAQRWDDYTITTRFTITENALGVLFRASGNNGLMWQFRANNNRLVPHTLVNGQYTALPHVDLPAGTITANTPVPIEITVQGERVVTKIGGTEVDDRTIPGAPAEGTVGFRTGGSEAGYVHELDIVAGGGGVLLSNDFSATNPFPCGSISNGAYNVGRGQSCVQQNSADWSFLRTEVVPKNTEIVGATLFATAGDFRGHLQYVFKAYVNGEFVGLGPTNRIRTENRFDGFDVTEQIRAGEPNAIGVIAYTAGAERQRFIGQLRVDYADGTSQTFGTGTDWKGMTGAEVFPSAGSIGTGYFSAPKENLDLREYPEGFDLPGFDDDGWADAVQKPAFADLQATPMAKVEEQLHAPVEIVDKGDGNYFVDFGRTWIGGVHYEIDGGASGQRVDLRFGEVETSVGSATAKYQLDTGNQYQDVVTLTDGSQTVRTWGMRVFRYLEIIGAPEPVTADSLRALALVYPFDQEASSFTSSDDNLDQVYQLSKNSIEALNVNFFTDSWTRERTNYEADGYLQQMSSLYLMEDLSLARYSMNYFEGNRTWPTEWPIYVVLSVHDAWRQTGNIEQVAQYYDNLATKMPTKWIDADTGLVGKADRSNGCNSQTDCDIVDWPTSQRDGYQFRHYNTVLNALSYRALRDMAAMAEALDKTEDAAGYTAQADRLRDALNDRLYNEELGAYDDGMNAAGQLTGHYALHASAFALAFGVPEGDQAARVADFVADKGMVCSVYCAGFSITGLIDGGRADAAVAQLSSTGLSSWMNMIARGAGATAEAWDRSQKSNLTYSHPWAASPAFHVPSGIFGIRPVEAGYSTFQIKPQAGGLEHASVAVPTVKGRIGVAFDHDDDGRIQLVASIPGNTTADVSIPVPAGTERVYLNGVEHPVEEVDGFATLSGVAAGCRLFTLDGGDEAVGNELLRGACVPELEPEPEPEPEPIATVTSVRFAKPSAKYNLANSATVTVAADPAAESSGAGQPVGTVRLRIAGQSYDAKLSGGKAAIRLTKPVRVGSHTASAAFTSDDAAAFENSTGTAVLRVTKIVPKISAKLLKPKVKRKQYPRLRVAVTIPGSLKAKAAKYTVQVFDGKKRITTQKLSSAGTATVKLPKLKRGTHKIRAKVVATANTKAKSSAARTLRVIR</sequence>
<dbReference type="PANTHER" id="PTHR33307:SF6">
    <property type="entry name" value="ALPHA-RHAMNOSIDASE (EUROFUNG)-RELATED"/>
    <property type="match status" value="1"/>
</dbReference>
<protein>
    <recommendedName>
        <fullName evidence="2">alpha-L-rhamnosidase</fullName>
        <ecNumber evidence="2">3.2.1.40</ecNumber>
    </recommendedName>
</protein>
<dbReference type="PROSITE" id="PS51318">
    <property type="entry name" value="TAT"/>
    <property type="match status" value="1"/>
</dbReference>
<dbReference type="Pfam" id="PF17390">
    <property type="entry name" value="Bac_rhamnosid_C"/>
    <property type="match status" value="1"/>
</dbReference>
<dbReference type="Gene3D" id="2.60.40.10">
    <property type="entry name" value="Immunoglobulins"/>
    <property type="match status" value="2"/>
</dbReference>
<organism evidence="8 9">
    <name type="scientific">Leucobacter weissii</name>
    <dbReference type="NCBI Taxonomy" id="1983706"/>
    <lineage>
        <taxon>Bacteria</taxon>
        <taxon>Bacillati</taxon>
        <taxon>Actinomycetota</taxon>
        <taxon>Actinomycetes</taxon>
        <taxon>Micrococcales</taxon>
        <taxon>Microbacteriaceae</taxon>
        <taxon>Leucobacter</taxon>
    </lineage>
</organism>
<evidence type="ECO:0000259" key="4">
    <source>
        <dbReference type="Pfam" id="PF05592"/>
    </source>
</evidence>
<feature type="domain" description="Alpha-L-rhamnosidase six-hairpin glycosidase" evidence="6">
    <location>
        <begin position="630"/>
        <end position="953"/>
    </location>
</feature>
<dbReference type="Pfam" id="PF25788">
    <property type="entry name" value="Ig_Rha78A_N"/>
    <property type="match status" value="1"/>
</dbReference>
<dbReference type="InterPro" id="IPR008902">
    <property type="entry name" value="Rhamnosid_concanavalin"/>
</dbReference>
<dbReference type="EMBL" id="JAGDYM010000001">
    <property type="protein sequence ID" value="MBO1900375.1"/>
    <property type="molecule type" value="Genomic_DNA"/>
</dbReference>
<dbReference type="SUPFAM" id="SSF48208">
    <property type="entry name" value="Six-hairpin glycosidases"/>
    <property type="match status" value="1"/>
</dbReference>
<dbReference type="InterPro" id="IPR013737">
    <property type="entry name" value="Bac_rhamnosid_N"/>
</dbReference>
<accession>A0A939MHZ6</accession>
<dbReference type="Gene3D" id="2.60.120.560">
    <property type="entry name" value="Exo-inulinase, domain 1"/>
    <property type="match status" value="1"/>
</dbReference>
<feature type="domain" description="Bacterial alpha-L-rhamnosidase N-terminal" evidence="5">
    <location>
        <begin position="368"/>
        <end position="522"/>
    </location>
</feature>
<dbReference type="RefSeq" id="WP_208095017.1">
    <property type="nucleotide sequence ID" value="NZ_JAGDYM010000001.1"/>
</dbReference>
<gene>
    <name evidence="8" type="ORF">J4H92_00235</name>
</gene>
<dbReference type="InterPro" id="IPR016007">
    <property type="entry name" value="Alpha_rhamnosid"/>
</dbReference>
<comment type="catalytic activity">
    <reaction evidence="1">
        <text>Hydrolysis of terminal non-reducing alpha-L-rhamnose residues in alpha-L-rhamnosides.</text>
        <dbReference type="EC" id="3.2.1.40"/>
    </reaction>
</comment>
<dbReference type="InterPro" id="IPR012341">
    <property type="entry name" value="6hp_glycosidase-like_sf"/>
</dbReference>
<dbReference type="InterPro" id="IPR013783">
    <property type="entry name" value="Ig-like_fold"/>
</dbReference>
<dbReference type="Proteomes" id="UP000664382">
    <property type="component" value="Unassembled WGS sequence"/>
</dbReference>
<evidence type="ECO:0000256" key="2">
    <source>
        <dbReference type="ARBA" id="ARBA00012652"/>
    </source>
</evidence>
<dbReference type="Gene3D" id="1.50.10.10">
    <property type="match status" value="1"/>
</dbReference>
<evidence type="ECO:0000259" key="6">
    <source>
        <dbReference type="Pfam" id="PF17389"/>
    </source>
</evidence>
<dbReference type="Pfam" id="PF05592">
    <property type="entry name" value="Bac_rhamnosid"/>
    <property type="match status" value="1"/>
</dbReference>
<evidence type="ECO:0000256" key="1">
    <source>
        <dbReference type="ARBA" id="ARBA00001445"/>
    </source>
</evidence>
<proteinExistence type="predicted"/>
<dbReference type="Pfam" id="PF17389">
    <property type="entry name" value="Bac_rhamnosid6H"/>
    <property type="match status" value="1"/>
</dbReference>
<feature type="domain" description="Alpha-L-rhamnosidase concanavalin-like" evidence="4">
    <location>
        <begin position="525"/>
        <end position="622"/>
    </location>
</feature>
<evidence type="ECO:0000259" key="7">
    <source>
        <dbReference type="Pfam" id="PF17390"/>
    </source>
</evidence>
<dbReference type="InterPro" id="IPR035396">
    <property type="entry name" value="Bac_rhamnosid6H"/>
</dbReference>
<dbReference type="GO" id="GO:0030596">
    <property type="term" value="F:alpha-L-rhamnosidase activity"/>
    <property type="evidence" value="ECO:0007669"/>
    <property type="project" value="UniProtKB-EC"/>
</dbReference>
<dbReference type="Gene3D" id="2.60.120.260">
    <property type="entry name" value="Galactose-binding domain-like"/>
    <property type="match status" value="2"/>
</dbReference>
<evidence type="ECO:0000313" key="8">
    <source>
        <dbReference type="EMBL" id="MBO1900375.1"/>
    </source>
</evidence>
<dbReference type="InterPro" id="IPR008928">
    <property type="entry name" value="6-hairpin_glycosidase_sf"/>
</dbReference>
<dbReference type="PANTHER" id="PTHR33307">
    <property type="entry name" value="ALPHA-RHAMNOSIDASE (EUROFUNG)"/>
    <property type="match status" value="1"/>
</dbReference>
<comment type="caution">
    <text evidence="8">The sequence shown here is derived from an EMBL/GenBank/DDBJ whole genome shotgun (WGS) entry which is preliminary data.</text>
</comment>
<dbReference type="Gene3D" id="2.60.420.10">
    <property type="entry name" value="Maltose phosphorylase, domain 3"/>
    <property type="match status" value="1"/>
</dbReference>
<keyword evidence="9" id="KW-1185">Reference proteome</keyword>
<evidence type="ECO:0000256" key="3">
    <source>
        <dbReference type="ARBA" id="ARBA00022801"/>
    </source>
</evidence>
<name>A0A939MHZ6_9MICO</name>
<feature type="domain" description="Alpha-L-rhamnosidase C-terminal" evidence="7">
    <location>
        <begin position="963"/>
        <end position="1033"/>
    </location>
</feature>
<dbReference type="InterPro" id="IPR006311">
    <property type="entry name" value="TAT_signal"/>
</dbReference>
<evidence type="ECO:0000313" key="9">
    <source>
        <dbReference type="Proteomes" id="UP000664382"/>
    </source>
</evidence>
<reference evidence="8" key="1">
    <citation type="submission" date="2021-03" db="EMBL/GenBank/DDBJ databases">
        <title>Leucobacter chromiisoli sp. nov., isolated from chromium-containing soil of chemical plant.</title>
        <authorList>
            <person name="Xu Z."/>
        </authorList>
    </citation>
    <scope>NUCLEOTIDE SEQUENCE</scope>
    <source>
        <strain evidence="8">S27</strain>
    </source>
</reference>
<dbReference type="InterPro" id="IPR035398">
    <property type="entry name" value="Bac_rhamnosid_C"/>
</dbReference>
<dbReference type="EC" id="3.2.1.40" evidence="2"/>
<dbReference type="Pfam" id="PF08531">
    <property type="entry name" value="Bac_rhamnosid_N"/>
    <property type="match status" value="1"/>
</dbReference>
<keyword evidence="3 8" id="KW-0378">Hydrolase</keyword>
<dbReference type="GO" id="GO:0005975">
    <property type="term" value="P:carbohydrate metabolic process"/>
    <property type="evidence" value="ECO:0007669"/>
    <property type="project" value="InterPro"/>
</dbReference>